<feature type="coiled-coil region" evidence="4">
    <location>
        <begin position="368"/>
        <end position="395"/>
    </location>
</feature>
<dbReference type="EMBL" id="MU004301">
    <property type="protein sequence ID" value="KAF2660141.1"/>
    <property type="molecule type" value="Genomic_DNA"/>
</dbReference>
<dbReference type="Proteomes" id="UP000799324">
    <property type="component" value="Unassembled WGS sequence"/>
</dbReference>
<dbReference type="InterPro" id="IPR025712">
    <property type="entry name" value="Nup54_alpha-helical_dom"/>
</dbReference>
<evidence type="ECO:0000256" key="4">
    <source>
        <dbReference type="SAM" id="Coils"/>
    </source>
</evidence>
<protein>
    <recommendedName>
        <fullName evidence="6">Nucleoporin Nup54 alpha-helical domain-containing protein</fullName>
    </recommendedName>
</protein>
<accession>A0A6A6TLF4</accession>
<evidence type="ECO:0000256" key="2">
    <source>
        <dbReference type="ARBA" id="ARBA00022448"/>
    </source>
</evidence>
<comment type="subcellular location">
    <subcellularLocation>
        <location evidence="1">Nucleus</location>
    </subcellularLocation>
</comment>
<dbReference type="AlphaFoldDB" id="A0A6A6TLF4"/>
<gene>
    <name evidence="7" type="ORF">K491DRAFT_754766</name>
</gene>
<dbReference type="InterPro" id="IPR024864">
    <property type="entry name" value="Nup54/Nup57/Nup44"/>
</dbReference>
<dbReference type="GO" id="GO:0036228">
    <property type="term" value="P:protein localization to nuclear inner membrane"/>
    <property type="evidence" value="ECO:0007669"/>
    <property type="project" value="TreeGrafter"/>
</dbReference>
<evidence type="ECO:0000259" key="6">
    <source>
        <dbReference type="Pfam" id="PF13874"/>
    </source>
</evidence>
<dbReference type="GO" id="GO:0044613">
    <property type="term" value="C:nuclear pore central transport channel"/>
    <property type="evidence" value="ECO:0007669"/>
    <property type="project" value="TreeGrafter"/>
</dbReference>
<dbReference type="GO" id="GO:0017056">
    <property type="term" value="F:structural constituent of nuclear pore"/>
    <property type="evidence" value="ECO:0007669"/>
    <property type="project" value="TreeGrafter"/>
</dbReference>
<feature type="region of interest" description="Disordered" evidence="5">
    <location>
        <begin position="1"/>
        <end position="129"/>
    </location>
</feature>
<feature type="compositionally biased region" description="Low complexity" evidence="5">
    <location>
        <begin position="81"/>
        <end position="95"/>
    </location>
</feature>
<evidence type="ECO:0000256" key="5">
    <source>
        <dbReference type="SAM" id="MobiDB-lite"/>
    </source>
</evidence>
<keyword evidence="8" id="KW-1185">Reference proteome</keyword>
<dbReference type="PANTHER" id="PTHR13000">
    <property type="entry name" value="NUCLEOPORIN P54"/>
    <property type="match status" value="1"/>
</dbReference>
<evidence type="ECO:0000313" key="7">
    <source>
        <dbReference type="EMBL" id="KAF2660141.1"/>
    </source>
</evidence>
<keyword evidence="4" id="KW-0175">Coiled coil</keyword>
<feature type="compositionally biased region" description="Polar residues" evidence="5">
    <location>
        <begin position="52"/>
        <end position="80"/>
    </location>
</feature>
<dbReference type="Pfam" id="PF13874">
    <property type="entry name" value="Nup54"/>
    <property type="match status" value="1"/>
</dbReference>
<dbReference type="PANTHER" id="PTHR13000:SF0">
    <property type="entry name" value="NUCLEOPORIN P54"/>
    <property type="match status" value="1"/>
</dbReference>
<dbReference type="Gene3D" id="1.20.5.490">
    <property type="entry name" value="Single helix bin"/>
    <property type="match status" value="1"/>
</dbReference>
<feature type="compositionally biased region" description="Low complexity" evidence="5">
    <location>
        <begin position="105"/>
        <end position="129"/>
    </location>
</feature>
<organism evidence="7 8">
    <name type="scientific">Lophiostoma macrostomum CBS 122681</name>
    <dbReference type="NCBI Taxonomy" id="1314788"/>
    <lineage>
        <taxon>Eukaryota</taxon>
        <taxon>Fungi</taxon>
        <taxon>Dikarya</taxon>
        <taxon>Ascomycota</taxon>
        <taxon>Pezizomycotina</taxon>
        <taxon>Dothideomycetes</taxon>
        <taxon>Pleosporomycetidae</taxon>
        <taxon>Pleosporales</taxon>
        <taxon>Lophiostomataceae</taxon>
        <taxon>Lophiostoma</taxon>
    </lineage>
</organism>
<dbReference type="GO" id="GO:0006999">
    <property type="term" value="P:nuclear pore organization"/>
    <property type="evidence" value="ECO:0007669"/>
    <property type="project" value="TreeGrafter"/>
</dbReference>
<keyword evidence="3" id="KW-0539">Nucleus</keyword>
<feature type="compositionally biased region" description="Low complexity" evidence="5">
    <location>
        <begin position="36"/>
        <end position="49"/>
    </location>
</feature>
<sequence length="402" mass="45009">MSFSFAGVNNSLGGTERKTGTLFGSTAAPAGGLFGTQQQQTAPTQQPAPSLFGSTAAPQQNTGSSLFGQVPSNQGSTLFGASQQQQQQQQQAQSQNLTNSVFGGRLNPAPQLPQLQQQQLRQSQNSLPQLRQSTNSAFASTPAQGQREKSVVEQMMFLNNQWEPSNPDCAFQYYFYNSVADGEAVYYTPQPHEDPRKWEEALNKKPSPGAIPVLLKGFEEMAGRIQVQALAVAHLQTRLHEINAALKLMKDDHELKFGSRIAEAKRRHIVFTQRTLALATKVQILRNRGYAMDQPEEELKKKLVELEKKMFDPVLGGRQEEIWARMSSLRGRVRILQEEIERQGKAVESQQNGEVLSEADQKQLDKILKDYDKQLEHLKKGVQDMAEEYLEWEKEKRPAGGR</sequence>
<evidence type="ECO:0000313" key="8">
    <source>
        <dbReference type="Proteomes" id="UP000799324"/>
    </source>
</evidence>
<dbReference type="OrthoDB" id="6162375at2759"/>
<dbReference type="GO" id="GO:0006607">
    <property type="term" value="P:NLS-bearing protein import into nucleus"/>
    <property type="evidence" value="ECO:0007669"/>
    <property type="project" value="TreeGrafter"/>
</dbReference>
<name>A0A6A6TLF4_9PLEO</name>
<keyword evidence="2" id="KW-0813">Transport</keyword>
<feature type="compositionally biased region" description="Polar residues" evidence="5">
    <location>
        <begin position="1"/>
        <end position="13"/>
    </location>
</feature>
<reference evidence="7" key="1">
    <citation type="journal article" date="2020" name="Stud. Mycol.">
        <title>101 Dothideomycetes genomes: a test case for predicting lifestyles and emergence of pathogens.</title>
        <authorList>
            <person name="Haridas S."/>
            <person name="Albert R."/>
            <person name="Binder M."/>
            <person name="Bloem J."/>
            <person name="Labutti K."/>
            <person name="Salamov A."/>
            <person name="Andreopoulos B."/>
            <person name="Baker S."/>
            <person name="Barry K."/>
            <person name="Bills G."/>
            <person name="Bluhm B."/>
            <person name="Cannon C."/>
            <person name="Castanera R."/>
            <person name="Culley D."/>
            <person name="Daum C."/>
            <person name="Ezra D."/>
            <person name="Gonzalez J."/>
            <person name="Henrissat B."/>
            <person name="Kuo A."/>
            <person name="Liang C."/>
            <person name="Lipzen A."/>
            <person name="Lutzoni F."/>
            <person name="Magnuson J."/>
            <person name="Mondo S."/>
            <person name="Nolan M."/>
            <person name="Ohm R."/>
            <person name="Pangilinan J."/>
            <person name="Park H.-J."/>
            <person name="Ramirez L."/>
            <person name="Alfaro M."/>
            <person name="Sun H."/>
            <person name="Tritt A."/>
            <person name="Yoshinaga Y."/>
            <person name="Zwiers L.-H."/>
            <person name="Turgeon B."/>
            <person name="Goodwin S."/>
            <person name="Spatafora J."/>
            <person name="Crous P."/>
            <person name="Grigoriev I."/>
        </authorList>
    </citation>
    <scope>NUCLEOTIDE SEQUENCE</scope>
    <source>
        <strain evidence="7">CBS 122681</strain>
    </source>
</reference>
<dbReference type="Gene3D" id="1.20.5.3600">
    <property type="match status" value="1"/>
</dbReference>
<feature type="domain" description="Nucleoporin Nup54 alpha-helical" evidence="6">
    <location>
        <begin position="190"/>
        <end position="326"/>
    </location>
</feature>
<proteinExistence type="predicted"/>
<evidence type="ECO:0000256" key="1">
    <source>
        <dbReference type="ARBA" id="ARBA00004123"/>
    </source>
</evidence>
<evidence type="ECO:0000256" key="3">
    <source>
        <dbReference type="ARBA" id="ARBA00023242"/>
    </source>
</evidence>